<protein>
    <submittedName>
        <fullName evidence="2">Alpha/beta hydrolase</fullName>
    </submittedName>
</protein>
<dbReference type="GO" id="GO:0016787">
    <property type="term" value="F:hydrolase activity"/>
    <property type="evidence" value="ECO:0007669"/>
    <property type="project" value="UniProtKB-KW"/>
</dbReference>
<keyword evidence="2" id="KW-0378">Hydrolase</keyword>
<dbReference type="EMBL" id="JAGSOH010000072">
    <property type="protein sequence ID" value="MBR7829010.1"/>
    <property type="molecule type" value="Genomic_DNA"/>
</dbReference>
<evidence type="ECO:0000313" key="2">
    <source>
        <dbReference type="EMBL" id="MBR7829010.1"/>
    </source>
</evidence>
<keyword evidence="3" id="KW-1185">Reference proteome</keyword>
<dbReference type="Gene3D" id="3.40.50.1820">
    <property type="entry name" value="alpha/beta hydrolase"/>
    <property type="match status" value="1"/>
</dbReference>
<comment type="caution">
    <text evidence="2">The sequence shown here is derived from an EMBL/GenBank/DDBJ whole genome shotgun (WGS) entry which is preliminary data.</text>
</comment>
<organism evidence="2 3">
    <name type="scientific">Actinospica acidithermotolerans</name>
    <dbReference type="NCBI Taxonomy" id="2828514"/>
    <lineage>
        <taxon>Bacteria</taxon>
        <taxon>Bacillati</taxon>
        <taxon>Actinomycetota</taxon>
        <taxon>Actinomycetes</taxon>
        <taxon>Catenulisporales</taxon>
        <taxon>Actinospicaceae</taxon>
        <taxon>Actinospica</taxon>
    </lineage>
</organism>
<dbReference type="Pfam" id="PF12697">
    <property type="entry name" value="Abhydrolase_6"/>
    <property type="match status" value="1"/>
</dbReference>
<dbReference type="RefSeq" id="WP_212520144.1">
    <property type="nucleotide sequence ID" value="NZ_JAGSOH010000072.1"/>
</dbReference>
<evidence type="ECO:0000313" key="3">
    <source>
        <dbReference type="Proteomes" id="UP000676325"/>
    </source>
</evidence>
<dbReference type="PANTHER" id="PTHR43798">
    <property type="entry name" value="MONOACYLGLYCEROL LIPASE"/>
    <property type="match status" value="1"/>
</dbReference>
<dbReference type="AlphaFoldDB" id="A0A941EA28"/>
<gene>
    <name evidence="2" type="ORF">KDK95_22070</name>
</gene>
<proteinExistence type="predicted"/>
<sequence length="295" mass="31934">MSTPPYLGLPPGAHRVALSVAAGPLSALEASPPEGVELRGEVLCVPGFTGSKEDFLPLLEPLSRAGVRVLTFDQRGQCDSPALPRNRPYTLQGYGRELRELIEQRAESGVPVHLLAHSFGGYVARQALVEGPRLPLASVTLLGTGPGAVPRPASDRVRFFLGVTRVLNPVLGNRVLLLDRHRDPQVQAFIRHRIRGNDTRSLRAIARWLLTEPDRVDELAAALLRDRLPCTVLCGADETTWSVAEQRAMAVRLDAPFAAIPGGGHSVNVEQPGLLAEALLEFWARCEIGEDQPAV</sequence>
<accession>A0A941EA28</accession>
<dbReference type="SUPFAM" id="SSF53474">
    <property type="entry name" value="alpha/beta-Hydrolases"/>
    <property type="match status" value="1"/>
</dbReference>
<dbReference type="InterPro" id="IPR000073">
    <property type="entry name" value="AB_hydrolase_1"/>
</dbReference>
<name>A0A941EA28_9ACTN</name>
<dbReference type="Proteomes" id="UP000676325">
    <property type="component" value="Unassembled WGS sequence"/>
</dbReference>
<evidence type="ECO:0000259" key="1">
    <source>
        <dbReference type="Pfam" id="PF12697"/>
    </source>
</evidence>
<dbReference type="InterPro" id="IPR050266">
    <property type="entry name" value="AB_hydrolase_sf"/>
</dbReference>
<reference evidence="2" key="1">
    <citation type="submission" date="2021-04" db="EMBL/GenBank/DDBJ databases">
        <title>Genome based classification of Actinospica acidithermotolerans sp. nov., an actinobacterium isolated from an Indonesian hot spring.</title>
        <authorList>
            <person name="Kusuma A.B."/>
            <person name="Putra K.E."/>
            <person name="Nafisah S."/>
            <person name="Loh J."/>
            <person name="Nouioui I."/>
            <person name="Goodfellow M."/>
        </authorList>
    </citation>
    <scope>NUCLEOTIDE SEQUENCE</scope>
    <source>
        <strain evidence="2">MGRD01-02</strain>
    </source>
</reference>
<feature type="domain" description="AB hydrolase-1" evidence="1">
    <location>
        <begin position="42"/>
        <end position="278"/>
    </location>
</feature>
<dbReference type="InterPro" id="IPR029058">
    <property type="entry name" value="AB_hydrolase_fold"/>
</dbReference>